<dbReference type="OrthoDB" id="6086001at2759"/>
<dbReference type="SMART" id="SM00233">
    <property type="entry name" value="PH"/>
    <property type="match status" value="1"/>
</dbReference>
<dbReference type="Gene3D" id="2.30.29.30">
    <property type="entry name" value="Pleckstrin-homology domain (PH domain)/Phosphotyrosine-binding domain (PTB)"/>
    <property type="match status" value="1"/>
</dbReference>
<dbReference type="SUPFAM" id="SSF55550">
    <property type="entry name" value="SH2 domain"/>
    <property type="match status" value="1"/>
</dbReference>
<evidence type="ECO:0000256" key="4">
    <source>
        <dbReference type="SAM" id="MobiDB-lite"/>
    </source>
</evidence>
<dbReference type="InParanoid" id="A0A6P8S2N7"/>
<dbReference type="InterPro" id="IPR001849">
    <property type="entry name" value="PH_domain"/>
</dbReference>
<dbReference type="InterPro" id="IPR000980">
    <property type="entry name" value="SH2"/>
</dbReference>
<dbReference type="Gene3D" id="3.30.505.10">
    <property type="entry name" value="SH2 domain"/>
    <property type="match status" value="1"/>
</dbReference>
<dbReference type="SUPFAM" id="SSF50729">
    <property type="entry name" value="PH domain-like"/>
    <property type="match status" value="1"/>
</dbReference>
<feature type="domain" description="SH2" evidence="5">
    <location>
        <begin position="151"/>
        <end position="267"/>
    </location>
</feature>
<dbReference type="PROSITE" id="PS50001">
    <property type="entry name" value="SH2"/>
    <property type="match status" value="1"/>
</dbReference>
<dbReference type="PANTHER" id="PTHR16186:SF11">
    <property type="entry name" value="SIGNAL-TRANSDUCING ADAPTOR PROTEIN 2"/>
    <property type="match status" value="1"/>
</dbReference>
<dbReference type="AlphaFoldDB" id="A0A6P8S2N7"/>
<evidence type="ECO:0000313" key="7">
    <source>
        <dbReference type="Proteomes" id="UP000515159"/>
    </source>
</evidence>
<evidence type="ECO:0000256" key="3">
    <source>
        <dbReference type="PROSITE-ProRule" id="PRU00191"/>
    </source>
</evidence>
<dbReference type="PROSITE" id="PS50003">
    <property type="entry name" value="PH_DOMAIN"/>
    <property type="match status" value="1"/>
</dbReference>
<dbReference type="RefSeq" id="XP_033812420.1">
    <property type="nucleotide sequence ID" value="XM_033956529.1"/>
</dbReference>
<evidence type="ECO:0000259" key="5">
    <source>
        <dbReference type="PROSITE" id="PS50001"/>
    </source>
</evidence>
<keyword evidence="1" id="KW-0597">Phosphoprotein</keyword>
<feature type="domain" description="PH" evidence="6">
    <location>
        <begin position="19"/>
        <end position="116"/>
    </location>
</feature>
<dbReference type="CTD" id="55620"/>
<protein>
    <submittedName>
        <fullName evidence="8">Signal-transducing adaptor protein 2</fullName>
    </submittedName>
</protein>
<evidence type="ECO:0000256" key="2">
    <source>
        <dbReference type="ARBA" id="ARBA00022999"/>
    </source>
</evidence>
<dbReference type="Proteomes" id="UP000515159">
    <property type="component" value="Chromosome 8"/>
</dbReference>
<evidence type="ECO:0000313" key="8">
    <source>
        <dbReference type="RefSeq" id="XP_033812420.1"/>
    </source>
</evidence>
<dbReference type="FunCoup" id="A0A6P8S2N7">
    <property type="interactions" value="382"/>
</dbReference>
<reference evidence="8" key="1">
    <citation type="submission" date="2025-08" db="UniProtKB">
        <authorList>
            <consortium name="RefSeq"/>
        </authorList>
    </citation>
    <scope>IDENTIFICATION</scope>
</reference>
<dbReference type="InterPro" id="IPR039111">
    <property type="entry name" value="STAP1/STAP2"/>
</dbReference>
<organism evidence="7 8">
    <name type="scientific">Geotrypetes seraphini</name>
    <name type="common">Gaboon caecilian</name>
    <name type="synonym">Caecilia seraphini</name>
    <dbReference type="NCBI Taxonomy" id="260995"/>
    <lineage>
        <taxon>Eukaryota</taxon>
        <taxon>Metazoa</taxon>
        <taxon>Chordata</taxon>
        <taxon>Craniata</taxon>
        <taxon>Vertebrata</taxon>
        <taxon>Euteleostomi</taxon>
        <taxon>Amphibia</taxon>
        <taxon>Gymnophiona</taxon>
        <taxon>Geotrypetes</taxon>
    </lineage>
</organism>
<accession>A0A6P8S2N7</accession>
<proteinExistence type="predicted"/>
<dbReference type="InterPro" id="IPR036860">
    <property type="entry name" value="SH2_dom_sf"/>
</dbReference>
<keyword evidence="7" id="KW-1185">Reference proteome</keyword>
<sequence length="407" mass="46861">MASSHSNPKNSRSKTGVRTHYYEGYMEKKDSKNKNFKKYWTGILGKTLYFYNNYKDIQEIEKLDLEKFVSLTEEGSCVNQKEHKLLLKLKGMEVNLRVESLEQRELWKGFILTVIQLRIPTNLILLPGHLCMLGEALDKEKQRLYEQLDSQYDEPVSEDKPSCFFRVSRMEAQALLESNPKCGNLLVRPGADQSSFSISICYVHCGQPTTKHYKVKAIRKEYILQVEPPRNFSSLTEIVNYFVANTQNKLTPFEWDDNYEEQITFPQVDDESGESMVQKVPILPSPPPVLPRKPNERVPPAIPTEPLPSDEDDTYEPIDEDDNEYMNPEPRRGIMLPSLPPQHVISSHMPVKPKIPMNANAKPKTPTNVTVKPKTPINMTVKPVMIADITSELSEKLRKQRMKLEEH</sequence>
<name>A0A6P8S2N7_GEOSA</name>
<feature type="region of interest" description="Disordered" evidence="4">
    <location>
        <begin position="283"/>
        <end position="314"/>
    </location>
</feature>
<gene>
    <name evidence="8" type="primary">STAP2</name>
</gene>
<dbReference type="PANTHER" id="PTHR16186">
    <property type="entry name" value="SIGNAL-TRANSDUCING ADAPTOR PROTEIN-RELATED"/>
    <property type="match status" value="1"/>
</dbReference>
<dbReference type="GO" id="GO:0035591">
    <property type="term" value="F:signaling adaptor activity"/>
    <property type="evidence" value="ECO:0007669"/>
    <property type="project" value="InterPro"/>
</dbReference>
<dbReference type="InterPro" id="IPR011993">
    <property type="entry name" value="PH-like_dom_sf"/>
</dbReference>
<dbReference type="Pfam" id="PF00017">
    <property type="entry name" value="SH2"/>
    <property type="match status" value="1"/>
</dbReference>
<evidence type="ECO:0000256" key="1">
    <source>
        <dbReference type="ARBA" id="ARBA00022553"/>
    </source>
</evidence>
<dbReference type="KEGG" id="gsh:117365751"/>
<keyword evidence="2 3" id="KW-0727">SH2 domain</keyword>
<evidence type="ECO:0000259" key="6">
    <source>
        <dbReference type="PROSITE" id="PS50003"/>
    </source>
</evidence>
<dbReference type="GeneID" id="117365751"/>